<dbReference type="Gene3D" id="3.55.40.10">
    <property type="entry name" value="minor pseudopilin epsh domain"/>
    <property type="match status" value="1"/>
</dbReference>
<evidence type="ECO:0000313" key="3">
    <source>
        <dbReference type="EMBL" id="SOE48252.1"/>
    </source>
</evidence>
<keyword evidence="4" id="KW-1185">Reference proteome</keyword>
<evidence type="ECO:0000313" key="4">
    <source>
        <dbReference type="Proteomes" id="UP000078558"/>
    </source>
</evidence>
<dbReference type="EMBL" id="LT907988">
    <property type="protein sequence ID" value="SOE48252.1"/>
    <property type="molecule type" value="Genomic_DNA"/>
</dbReference>
<dbReference type="EMBL" id="FLRC01000054">
    <property type="protein sequence ID" value="SBT27454.1"/>
    <property type="molecule type" value="Genomic_DNA"/>
</dbReference>
<dbReference type="Proteomes" id="UP000078558">
    <property type="component" value="Chromosome I"/>
</dbReference>
<dbReference type="NCBIfam" id="TIGR01708">
    <property type="entry name" value="typeII_sec_gspH"/>
    <property type="match status" value="1"/>
</dbReference>
<keyword evidence="1" id="KW-0812">Transmembrane</keyword>
<dbReference type="AlphaFoldDB" id="A0A1C3K7N4"/>
<sequence length="167" mass="18328">MKRAAPLSSVHHVQQGFTLIEIMVVMVIIGIATTAIGLSIRPDPSRALRQDAQRLAQLFAIAQTEVRLDGRAIAWQPEARGYRFVRAAWQAGPDGMPVASTRAGLDEFGRDDALRPRDWQAETVKVTPPGPLVLTDEWIGTSWTLALSDGTATVELVREANGRYVVR</sequence>
<keyword evidence="1" id="KW-0472">Membrane</keyword>
<dbReference type="STRING" id="1851544.ODI_02356"/>
<reference evidence="2 4" key="1">
    <citation type="submission" date="2016-06" db="EMBL/GenBank/DDBJ databases">
        <authorList>
            <person name="Kjaerup R.B."/>
            <person name="Dalgaard T.S."/>
            <person name="Juul-Madsen H.R."/>
        </authorList>
    </citation>
    <scope>NUCLEOTIDE SEQUENCE [LARGE SCALE GENOMIC DNA]</scope>
    <source>
        <strain evidence="2">Orrdi1</strain>
    </source>
</reference>
<dbReference type="Pfam" id="PF07963">
    <property type="entry name" value="N_methyl"/>
    <property type="match status" value="1"/>
</dbReference>
<organism evidence="2 4">
    <name type="scientific">Orrella dioscoreae</name>
    <dbReference type="NCBI Taxonomy" id="1851544"/>
    <lineage>
        <taxon>Bacteria</taxon>
        <taxon>Pseudomonadati</taxon>
        <taxon>Pseudomonadota</taxon>
        <taxon>Betaproteobacteria</taxon>
        <taxon>Burkholderiales</taxon>
        <taxon>Alcaligenaceae</taxon>
        <taxon>Orrella</taxon>
    </lineage>
</organism>
<dbReference type="RefSeq" id="WP_067759115.1">
    <property type="nucleotide sequence ID" value="NZ_LT907988.1"/>
</dbReference>
<dbReference type="InterPro" id="IPR045584">
    <property type="entry name" value="Pilin-like"/>
</dbReference>
<dbReference type="GO" id="GO:0015627">
    <property type="term" value="C:type II protein secretion system complex"/>
    <property type="evidence" value="ECO:0007669"/>
    <property type="project" value="InterPro"/>
</dbReference>
<keyword evidence="1" id="KW-1133">Transmembrane helix</keyword>
<dbReference type="GO" id="GO:0015628">
    <property type="term" value="P:protein secretion by the type II secretion system"/>
    <property type="evidence" value="ECO:0007669"/>
    <property type="project" value="InterPro"/>
</dbReference>
<reference evidence="3 4" key="2">
    <citation type="submission" date="2017-08" db="EMBL/GenBank/DDBJ databases">
        <authorList>
            <person name="de Groot N.N."/>
        </authorList>
    </citation>
    <scope>NUCLEOTIDE SEQUENCE [LARGE SCALE GENOMIC DNA]</scope>
    <source>
        <strain evidence="3">Orrdi1</strain>
    </source>
</reference>
<accession>A0A1C3K7N4</accession>
<dbReference type="OrthoDB" id="8851040at2"/>
<evidence type="ECO:0000313" key="2">
    <source>
        <dbReference type="EMBL" id="SBT27454.1"/>
    </source>
</evidence>
<protein>
    <submittedName>
        <fullName evidence="2">General secretion pathway protein H</fullName>
    </submittedName>
</protein>
<feature type="transmembrane region" description="Helical" evidence="1">
    <location>
        <begin position="20"/>
        <end position="40"/>
    </location>
</feature>
<dbReference type="InterPro" id="IPR012902">
    <property type="entry name" value="N_methyl_site"/>
</dbReference>
<dbReference type="PROSITE" id="PS00409">
    <property type="entry name" value="PROKAR_NTER_METHYL"/>
    <property type="match status" value="1"/>
</dbReference>
<proteinExistence type="predicted"/>
<dbReference type="SUPFAM" id="SSF54523">
    <property type="entry name" value="Pili subunits"/>
    <property type="match status" value="1"/>
</dbReference>
<dbReference type="KEGG" id="odi:ODI_R1329"/>
<name>A0A1C3K7N4_9BURK</name>
<evidence type="ECO:0000256" key="1">
    <source>
        <dbReference type="SAM" id="Phobius"/>
    </source>
</evidence>
<dbReference type="NCBIfam" id="TIGR02532">
    <property type="entry name" value="IV_pilin_GFxxxE"/>
    <property type="match status" value="1"/>
</dbReference>
<dbReference type="InterPro" id="IPR049875">
    <property type="entry name" value="TypeII_GspH"/>
</dbReference>
<gene>
    <name evidence="2" type="ORF">ODI_02356</name>
    <name evidence="3" type="ORF">ODI_R1329</name>
</gene>